<dbReference type="EMBL" id="GU568014">
    <property type="protein sequence ID" value="ADI23432.1"/>
    <property type="molecule type" value="Genomic_DNA"/>
</dbReference>
<dbReference type="AlphaFoldDB" id="E7C7K8"/>
<dbReference type="GO" id="GO:0016706">
    <property type="term" value="F:2-oxoglutarate-dependent dioxygenase activity"/>
    <property type="evidence" value="ECO:0007669"/>
    <property type="project" value="UniProtKB-ARBA"/>
</dbReference>
<proteinExistence type="predicted"/>
<protein>
    <submittedName>
        <fullName evidence="1">Protein involved in biosynthesis of mitomycin antibiotics/polyketide fumonisin</fullName>
    </submittedName>
</protein>
<dbReference type="Pfam" id="PF05721">
    <property type="entry name" value="PhyH"/>
    <property type="match status" value="1"/>
</dbReference>
<evidence type="ECO:0000313" key="1">
    <source>
        <dbReference type="EMBL" id="ADI23432.1"/>
    </source>
</evidence>
<accession>E7C7K8</accession>
<reference evidence="1" key="1">
    <citation type="submission" date="2010-01" db="EMBL/GenBank/DDBJ databases">
        <title>Genome fragments of uncultured bacteria from the North Pacific subtropical Gyre.</title>
        <authorList>
            <person name="Pham V.D."/>
            <person name="Delong E.F."/>
        </authorList>
    </citation>
    <scope>NUCLEOTIDE SEQUENCE</scope>
</reference>
<dbReference type="PANTHER" id="PTHR20883:SF49">
    <property type="entry name" value="PHYTANOYL-COA DIOXYGENASE"/>
    <property type="match status" value="1"/>
</dbReference>
<dbReference type="Gene3D" id="2.60.120.620">
    <property type="entry name" value="q2cbj1_9rhob like domain"/>
    <property type="match status" value="1"/>
</dbReference>
<dbReference type="PANTHER" id="PTHR20883">
    <property type="entry name" value="PHYTANOYL-COA DIOXYGENASE DOMAIN CONTAINING 1"/>
    <property type="match status" value="1"/>
</dbReference>
<name>E7C7K8_9GAMM</name>
<dbReference type="SUPFAM" id="SSF51197">
    <property type="entry name" value="Clavaminate synthase-like"/>
    <property type="match status" value="1"/>
</dbReference>
<dbReference type="InterPro" id="IPR008775">
    <property type="entry name" value="Phytyl_CoA_dOase-like"/>
</dbReference>
<sequence>MLAGNMNLRGVVVLPKCVGLNWVESLREAVDRDIQNPGPYAHSYDSEDSVGYFHGNLRTWENDPTFCSFCTDSSLPGVAAALFGSRKVNLLYDQIFVKEPATMARTRWHNDQPYWPVQGRQVASFWVALDHVTAENGALEFIRGSHISGDWYQPEAFGPTTGYDAYERNPDYKPIPNIEAEREKYDIVSWNLEPGDVYVFNGLTVHSAGVNRTREARRWGYAVRYTGDDVVYDTRPGTNVHLRSFVHKDGDVLDSDQYPVVWPHPRATA</sequence>
<organism evidence="1">
    <name type="scientific">uncultured gamma proteobacterium HF0770_33G18</name>
    <dbReference type="NCBI Taxonomy" id="723579"/>
    <lineage>
        <taxon>Bacteria</taxon>
        <taxon>Pseudomonadati</taxon>
        <taxon>Pseudomonadota</taxon>
        <taxon>Gammaproteobacteria</taxon>
        <taxon>environmental samples</taxon>
    </lineage>
</organism>
<dbReference type="GO" id="GO:0005506">
    <property type="term" value="F:iron ion binding"/>
    <property type="evidence" value="ECO:0007669"/>
    <property type="project" value="UniProtKB-ARBA"/>
</dbReference>